<evidence type="ECO:0000259" key="3">
    <source>
        <dbReference type="PROSITE" id="PS51186"/>
    </source>
</evidence>
<sequence length="130" mass="14802">MLPLLTALGLGDEDRLRARFSRGFKPRCSKIACISKEDLGWIQVSSTKRRFHLDQLHLHAQWRGQGIGTFLLTSLTARATQTRRTVALDVIRGNPAIGLYRRMGFQIVGEDEEKFQMLWRPDRPVKTGPA</sequence>
<gene>
    <name evidence="4" type="ORF">M8523_01960</name>
</gene>
<evidence type="ECO:0000256" key="2">
    <source>
        <dbReference type="ARBA" id="ARBA00023315"/>
    </source>
</evidence>
<dbReference type="EMBL" id="JAMOIM010000001">
    <property type="protein sequence ID" value="MCW6506783.1"/>
    <property type="molecule type" value="Genomic_DNA"/>
</dbReference>
<dbReference type="GO" id="GO:0016747">
    <property type="term" value="F:acyltransferase activity, transferring groups other than amino-acyl groups"/>
    <property type="evidence" value="ECO:0007669"/>
    <property type="project" value="InterPro"/>
</dbReference>
<organism evidence="4 5">
    <name type="scientific">Lichenifustis flavocetrariae</name>
    <dbReference type="NCBI Taxonomy" id="2949735"/>
    <lineage>
        <taxon>Bacteria</taxon>
        <taxon>Pseudomonadati</taxon>
        <taxon>Pseudomonadota</taxon>
        <taxon>Alphaproteobacteria</taxon>
        <taxon>Hyphomicrobiales</taxon>
        <taxon>Lichenihabitantaceae</taxon>
        <taxon>Lichenifustis</taxon>
    </lineage>
</organism>
<dbReference type="SUPFAM" id="SSF55729">
    <property type="entry name" value="Acyl-CoA N-acyltransferases (Nat)"/>
    <property type="match status" value="1"/>
</dbReference>
<dbReference type="RefSeq" id="WP_282583131.1">
    <property type="nucleotide sequence ID" value="NZ_JAMOIM010000001.1"/>
</dbReference>
<dbReference type="InterPro" id="IPR000182">
    <property type="entry name" value="GNAT_dom"/>
</dbReference>
<comment type="caution">
    <text evidence="4">The sequence shown here is derived from an EMBL/GenBank/DDBJ whole genome shotgun (WGS) entry which is preliminary data.</text>
</comment>
<dbReference type="Pfam" id="PF13508">
    <property type="entry name" value="Acetyltransf_7"/>
    <property type="match status" value="1"/>
</dbReference>
<evidence type="ECO:0000256" key="1">
    <source>
        <dbReference type="ARBA" id="ARBA00022679"/>
    </source>
</evidence>
<keyword evidence="5" id="KW-1185">Reference proteome</keyword>
<dbReference type="Proteomes" id="UP001165667">
    <property type="component" value="Unassembled WGS sequence"/>
</dbReference>
<evidence type="ECO:0000313" key="5">
    <source>
        <dbReference type="Proteomes" id="UP001165667"/>
    </source>
</evidence>
<reference evidence="4" key="1">
    <citation type="submission" date="2022-05" db="EMBL/GenBank/DDBJ databases">
        <authorList>
            <person name="Pankratov T."/>
        </authorList>
    </citation>
    <scope>NUCLEOTIDE SEQUENCE</scope>
    <source>
        <strain evidence="4">BP6-180914</strain>
    </source>
</reference>
<dbReference type="PANTHER" id="PTHR43800">
    <property type="entry name" value="PEPTIDYL-LYSINE N-ACETYLTRANSFERASE YJAB"/>
    <property type="match status" value="1"/>
</dbReference>
<proteinExistence type="predicted"/>
<dbReference type="PANTHER" id="PTHR43800:SF1">
    <property type="entry name" value="PEPTIDYL-LYSINE N-ACETYLTRANSFERASE YJAB"/>
    <property type="match status" value="1"/>
</dbReference>
<dbReference type="InterPro" id="IPR016181">
    <property type="entry name" value="Acyl_CoA_acyltransferase"/>
</dbReference>
<feature type="domain" description="N-acetyltransferase" evidence="3">
    <location>
        <begin position="1"/>
        <end position="124"/>
    </location>
</feature>
<dbReference type="CDD" id="cd04301">
    <property type="entry name" value="NAT_SF"/>
    <property type="match status" value="1"/>
</dbReference>
<dbReference type="Gene3D" id="3.40.630.30">
    <property type="match status" value="1"/>
</dbReference>
<name>A0AA42CGP3_9HYPH</name>
<dbReference type="PROSITE" id="PS51186">
    <property type="entry name" value="GNAT"/>
    <property type="match status" value="1"/>
</dbReference>
<protein>
    <submittedName>
        <fullName evidence="4">GNAT family N-acetyltransferase</fullName>
    </submittedName>
</protein>
<keyword evidence="1" id="KW-0808">Transferase</keyword>
<evidence type="ECO:0000313" key="4">
    <source>
        <dbReference type="EMBL" id="MCW6506783.1"/>
    </source>
</evidence>
<dbReference type="AlphaFoldDB" id="A0AA42CGP3"/>
<keyword evidence="2" id="KW-0012">Acyltransferase</keyword>
<accession>A0AA42CGP3</accession>